<comment type="caution">
    <text evidence="2">The sequence shown here is derived from an EMBL/GenBank/DDBJ whole genome shotgun (WGS) entry which is preliminary data.</text>
</comment>
<gene>
    <name evidence="2" type="ORF">SAMN05444424_0743</name>
</gene>
<feature type="transmembrane region" description="Helical" evidence="1">
    <location>
        <begin position="32"/>
        <end position="56"/>
    </location>
</feature>
<keyword evidence="1" id="KW-0812">Transmembrane</keyword>
<protein>
    <submittedName>
        <fullName evidence="2">Triacylglycerol lipase</fullName>
    </submittedName>
</protein>
<feature type="transmembrane region" description="Helical" evidence="1">
    <location>
        <begin position="103"/>
        <end position="122"/>
    </location>
</feature>
<dbReference type="Proteomes" id="UP000184089">
    <property type="component" value="Unassembled WGS sequence"/>
</dbReference>
<dbReference type="InterPro" id="IPR029058">
    <property type="entry name" value="AB_hydrolase_fold"/>
</dbReference>
<dbReference type="EMBL" id="FQVY01000001">
    <property type="protein sequence ID" value="SHF80578.1"/>
    <property type="molecule type" value="Genomic_DNA"/>
</dbReference>
<sequence>MSPLPVSLSALAAALALTILDGCGRIDLCRRWVLALALPALPHLPLLLFLLWGWAAPPLAKGASLAALLLLWLYGAVRLSAFPTRARRDGETARLRVLWDGRFLTIAGIYALLAQIPIWFFYPRLARWFSLPWPLVTADIAVSLLLAAALCANGVLRVLCTSKWLNLVRRVVVILLLPLPVIGLFAAWYLCRQARFEYDHGCLMEGVRRVRAESDLCATRYPILLLHGVGFRDLRHFCYWGRIPKELTRLGARLYYGNQEAWGTVEQNAADIRQRVLSILAETGSEKVNIIAHSKGGLDARYMISCLGMGAQVASLTTISTPHRGSQVIDRLVKMPDGLYRALARAVDRVFARLGDTHPDFYTASREFTTAYAAHLAQIAPDCPGVYYQSCASVMKGALSDMVLAFPYCVVKAAEGPNDGLVSVPSAVWGNFLGVFRAAGYRGISHGDVIDLRRDDYRGFDVREEYVKLVARLREMGF</sequence>
<accession>A0AAQ1RV71</accession>
<proteinExistence type="predicted"/>
<dbReference type="SUPFAM" id="SSF53474">
    <property type="entry name" value="alpha/beta-Hydrolases"/>
    <property type="match status" value="1"/>
</dbReference>
<feature type="transmembrane region" description="Helical" evidence="1">
    <location>
        <begin position="6"/>
        <end position="23"/>
    </location>
</feature>
<dbReference type="AlphaFoldDB" id="A0AAQ1RV71"/>
<dbReference type="RefSeq" id="WP_044992240.1">
    <property type="nucleotide sequence ID" value="NZ_FQVY01000001.1"/>
</dbReference>
<keyword evidence="1" id="KW-0472">Membrane</keyword>
<dbReference type="Gene3D" id="3.40.50.1820">
    <property type="entry name" value="alpha/beta hydrolase"/>
    <property type="match status" value="1"/>
</dbReference>
<feature type="transmembrane region" description="Helical" evidence="1">
    <location>
        <begin position="62"/>
        <end position="82"/>
    </location>
</feature>
<evidence type="ECO:0000313" key="2">
    <source>
        <dbReference type="EMBL" id="SHF80578.1"/>
    </source>
</evidence>
<name>A0AAQ1RV71_9FIRM</name>
<organism evidence="2 3">
    <name type="scientific">Bittarella massiliensis</name>
    <name type="common">ex Durand et al. 2017</name>
    <dbReference type="NCBI Taxonomy" id="1720313"/>
    <lineage>
        <taxon>Bacteria</taxon>
        <taxon>Bacillati</taxon>
        <taxon>Bacillota</taxon>
        <taxon>Clostridia</taxon>
        <taxon>Eubacteriales</taxon>
        <taxon>Oscillospiraceae</taxon>
        <taxon>Bittarella (ex Durand et al. 2017)</taxon>
    </lineage>
</organism>
<evidence type="ECO:0000256" key="1">
    <source>
        <dbReference type="SAM" id="Phobius"/>
    </source>
</evidence>
<evidence type="ECO:0000313" key="3">
    <source>
        <dbReference type="Proteomes" id="UP000184089"/>
    </source>
</evidence>
<feature type="transmembrane region" description="Helical" evidence="1">
    <location>
        <begin position="171"/>
        <end position="190"/>
    </location>
</feature>
<feature type="transmembrane region" description="Helical" evidence="1">
    <location>
        <begin position="134"/>
        <end position="159"/>
    </location>
</feature>
<keyword evidence="1" id="KW-1133">Transmembrane helix</keyword>
<reference evidence="3" key="1">
    <citation type="submission" date="2016-11" db="EMBL/GenBank/DDBJ databases">
        <authorList>
            <person name="Jaros S."/>
            <person name="Januszkiewicz K."/>
            <person name="Wedrychowicz H."/>
        </authorList>
    </citation>
    <scope>NUCLEOTIDE SEQUENCE [LARGE SCALE GENOMIC DNA]</scope>
    <source>
        <strain evidence="3">DSM 4029</strain>
    </source>
</reference>